<dbReference type="InterPro" id="IPR009057">
    <property type="entry name" value="Homeodomain-like_sf"/>
</dbReference>
<accession>A0ABS4IWK4</accession>
<protein>
    <submittedName>
        <fullName evidence="6">AraC-like DNA-binding protein</fullName>
    </submittedName>
</protein>
<name>A0ABS4IWK4_9BACL</name>
<dbReference type="SUPFAM" id="SSF46689">
    <property type="entry name" value="Homeodomain-like"/>
    <property type="match status" value="1"/>
</dbReference>
<feature type="domain" description="HTH araC/xylS-type" evidence="5">
    <location>
        <begin position="669"/>
        <end position="768"/>
    </location>
</feature>
<comment type="caution">
    <text evidence="6">The sequence shown here is derived from an EMBL/GenBank/DDBJ whole genome shotgun (WGS) entry which is preliminary data.</text>
</comment>
<gene>
    <name evidence="6" type="ORF">J2Z66_003580</name>
</gene>
<dbReference type="InterPro" id="IPR018060">
    <property type="entry name" value="HTH_AraC"/>
</dbReference>
<keyword evidence="4" id="KW-0472">Membrane</keyword>
<feature type="transmembrane region" description="Helical" evidence="4">
    <location>
        <begin position="12"/>
        <end position="36"/>
    </location>
</feature>
<proteinExistence type="predicted"/>
<reference evidence="6 7" key="1">
    <citation type="submission" date="2021-03" db="EMBL/GenBank/DDBJ databases">
        <title>Genomic Encyclopedia of Type Strains, Phase IV (KMG-IV): sequencing the most valuable type-strain genomes for metagenomic binning, comparative biology and taxonomic classification.</title>
        <authorList>
            <person name="Goeker M."/>
        </authorList>
    </citation>
    <scope>NUCLEOTIDE SEQUENCE [LARGE SCALE GENOMIC DNA]</scope>
    <source>
        <strain evidence="6 7">DSM 26048</strain>
    </source>
</reference>
<keyword evidence="7" id="KW-1185">Reference proteome</keyword>
<keyword evidence="4" id="KW-1133">Transmembrane helix</keyword>
<keyword evidence="1" id="KW-0805">Transcription regulation</keyword>
<evidence type="ECO:0000256" key="3">
    <source>
        <dbReference type="ARBA" id="ARBA00023163"/>
    </source>
</evidence>
<keyword evidence="4" id="KW-0812">Transmembrane</keyword>
<evidence type="ECO:0000256" key="1">
    <source>
        <dbReference type="ARBA" id="ARBA00023015"/>
    </source>
</evidence>
<keyword evidence="2" id="KW-0238">DNA-binding</keyword>
<evidence type="ECO:0000313" key="7">
    <source>
        <dbReference type="Proteomes" id="UP001519287"/>
    </source>
</evidence>
<evidence type="ECO:0000313" key="6">
    <source>
        <dbReference type="EMBL" id="MBP1991972.1"/>
    </source>
</evidence>
<evidence type="ECO:0000256" key="4">
    <source>
        <dbReference type="SAM" id="Phobius"/>
    </source>
</evidence>
<dbReference type="Pfam" id="PF17853">
    <property type="entry name" value="GGDEF_2"/>
    <property type="match status" value="1"/>
</dbReference>
<dbReference type="Gene3D" id="3.30.450.20">
    <property type="entry name" value="PAS domain"/>
    <property type="match status" value="1"/>
</dbReference>
<dbReference type="Pfam" id="PF12833">
    <property type="entry name" value="HTH_18"/>
    <property type="match status" value="1"/>
</dbReference>
<dbReference type="SMART" id="SM00342">
    <property type="entry name" value="HTH_ARAC"/>
    <property type="match status" value="1"/>
</dbReference>
<dbReference type="PANTHER" id="PTHR43280:SF2">
    <property type="entry name" value="HTH-TYPE TRANSCRIPTIONAL REGULATOR EXSA"/>
    <property type="match status" value="1"/>
</dbReference>
<dbReference type="PROSITE" id="PS01124">
    <property type="entry name" value="HTH_ARAC_FAMILY_2"/>
    <property type="match status" value="1"/>
</dbReference>
<evidence type="ECO:0000259" key="5">
    <source>
        <dbReference type="PROSITE" id="PS01124"/>
    </source>
</evidence>
<dbReference type="InterPro" id="IPR041522">
    <property type="entry name" value="CdaR_GGDEF"/>
</dbReference>
<evidence type="ECO:0000256" key="2">
    <source>
        <dbReference type="ARBA" id="ARBA00023125"/>
    </source>
</evidence>
<dbReference type="Proteomes" id="UP001519287">
    <property type="component" value="Unassembled WGS sequence"/>
</dbReference>
<dbReference type="RefSeq" id="WP_209972691.1">
    <property type="nucleotide sequence ID" value="NZ_JAGGLB010000011.1"/>
</dbReference>
<organism evidence="6 7">
    <name type="scientific">Paenibacillus eucommiae</name>
    <dbReference type="NCBI Taxonomy" id="1355755"/>
    <lineage>
        <taxon>Bacteria</taxon>
        <taxon>Bacillati</taxon>
        <taxon>Bacillota</taxon>
        <taxon>Bacilli</taxon>
        <taxon>Bacillales</taxon>
        <taxon>Paenibacillaceae</taxon>
        <taxon>Paenibacillus</taxon>
    </lineage>
</organism>
<dbReference type="PANTHER" id="PTHR43280">
    <property type="entry name" value="ARAC-FAMILY TRANSCRIPTIONAL REGULATOR"/>
    <property type="match status" value="1"/>
</dbReference>
<keyword evidence="3" id="KW-0804">Transcription</keyword>
<dbReference type="Gene3D" id="1.10.10.60">
    <property type="entry name" value="Homeodomain-like"/>
    <property type="match status" value="2"/>
</dbReference>
<sequence length="775" mass="89091">MRWLRKTNRRSGIFFTILLSYVSILLLPVVIAIFLFQQSEKALIDNSNRANLGLLEQVKLVAESRLNEIDKMTLQIALNPKVQWALSDGRDDYVSKQLNFVEIMKELKNVRNTSSIIGDLFIYFKNTETILTATGKSDSQTFFDKILVYKEKNSEWIQNEMFSGSKFKAYFPDTPVKDGNGQKQLFTYVQSLPVGERSGVKGYMAVLIKEEEFERLIGQIEKINNGEIYIVDDHQQVIISNVNDGRLDEEWLSQLENETGYHEFKRNGEALMLSYTAGNNGWKYISVAPKQIVLEQVYKLKNLALMLLLICLIAGAIAAYILAFRSYSPIRDVVSTIMQDNKHIPKQNSNEFDFIKESFMSSFAEKNRLSQTLSEHTPVIKANFLSRLIKGHIEIPALNEDSLKFMDVNIQYDNFSTIIMDIHDSAQFTIADSEKEWALVRFVLTNLSADLIWGQVCIVELDRNRLAVLCNYAEPGEENGQRRNASIEKMKDIIEQRFKMKITIGVSQIHRGIEELGRCYGEAVMALDYRLIYGSGVIIYDDEFADLQQYYYHYPLETEAQLINYARDGDYTNVENLVDQIYEANIRSGSLSPEMGKFLFFDLLGTFVKVMNGLNVSKQDRVEYAVDPVKDLAACATAEEMLLKTKEMYRSICSYAGKEKTGHGDRLYFKITRYIDQHYHDGNLSLSSMAEHFQMSPQYLSSFFKKHSHHNIKEYIANVRMNEAKKMLANHTLTMADIAGRIGYANVVGFIRFFKKYEGVPPGKYRELLDRETHI</sequence>
<dbReference type="EMBL" id="JAGGLB010000011">
    <property type="protein sequence ID" value="MBP1991972.1"/>
    <property type="molecule type" value="Genomic_DNA"/>
</dbReference>
<feature type="transmembrane region" description="Helical" evidence="4">
    <location>
        <begin position="303"/>
        <end position="323"/>
    </location>
</feature>